<proteinExistence type="predicted"/>
<name>A0A6L6YJ70_9BURK</name>
<keyword evidence="1" id="KW-0175">Coiled coil</keyword>
<sequence length="373" mass="43177">MRRKEDGIFSLSLTEIAFTLILLLVMLLGIRLFHAHDELQKREDQVHEISQQLQQIDNENEKLKKDAETFRKIAEQLGGICRPDPEDPIEPMMPCTKCVSVVANISKQEAGEAIALGRELLQKWKESSSEEFREYQNDVLNAAKQLAEGNKLVSESEANNIISKLSDERDKLDMEAGKLKEENETIKRNLACLTKEIESLNSDPNSLRRRLSELREKKQEQDKELAEKEDMLRKSSDQIATLDNQNKYLAKRAGFGYPPCWVNDEGKIQYLFNIELLPDDKVIVSRAWPAERDDKALEMVPVKKIMPYFGKTIDMSLLLPQAQEILNISNQTKPSACRHFVVLRNRIQDRATGDMQRLKIERYFYKREEIVRE</sequence>
<dbReference type="RefSeq" id="WP_160336176.1">
    <property type="nucleotide sequence ID" value="NZ_WSRP01000045.1"/>
</dbReference>
<evidence type="ECO:0000256" key="1">
    <source>
        <dbReference type="SAM" id="Coils"/>
    </source>
</evidence>
<dbReference type="AlphaFoldDB" id="A0A6L6YJ70"/>
<dbReference type="EMBL" id="WSRP01000045">
    <property type="protein sequence ID" value="MVX57760.1"/>
    <property type="molecule type" value="Genomic_DNA"/>
</dbReference>
<feature type="transmembrane region" description="Helical" evidence="2">
    <location>
        <begin position="12"/>
        <end position="33"/>
    </location>
</feature>
<feature type="coiled-coil region" evidence="1">
    <location>
        <begin position="39"/>
        <end position="73"/>
    </location>
</feature>
<dbReference type="Proteomes" id="UP000472580">
    <property type="component" value="Unassembled WGS sequence"/>
</dbReference>
<dbReference type="OrthoDB" id="8964707at2"/>
<keyword evidence="2" id="KW-0472">Membrane</keyword>
<keyword evidence="2" id="KW-1133">Transmembrane helix</keyword>
<gene>
    <name evidence="3" type="ORF">E5987_11250</name>
</gene>
<evidence type="ECO:0000313" key="3">
    <source>
        <dbReference type="EMBL" id="MVX57760.1"/>
    </source>
</evidence>
<evidence type="ECO:0000313" key="4">
    <source>
        <dbReference type="Proteomes" id="UP000472580"/>
    </source>
</evidence>
<keyword evidence="4" id="KW-1185">Reference proteome</keyword>
<evidence type="ECO:0000256" key="2">
    <source>
        <dbReference type="SAM" id="Phobius"/>
    </source>
</evidence>
<protein>
    <submittedName>
        <fullName evidence="3">Uncharacterized protein</fullName>
    </submittedName>
</protein>
<keyword evidence="2" id="KW-0812">Transmembrane</keyword>
<organism evidence="3 4">
    <name type="scientific">Parasutterella muris</name>
    <dbReference type="NCBI Taxonomy" id="2565572"/>
    <lineage>
        <taxon>Bacteria</taxon>
        <taxon>Pseudomonadati</taxon>
        <taxon>Pseudomonadota</taxon>
        <taxon>Betaproteobacteria</taxon>
        <taxon>Burkholderiales</taxon>
        <taxon>Sutterellaceae</taxon>
        <taxon>Parasutterella</taxon>
    </lineage>
</organism>
<accession>A0A6L6YJ70</accession>
<feature type="coiled-coil region" evidence="1">
    <location>
        <begin position="162"/>
        <end position="245"/>
    </location>
</feature>
<comment type="caution">
    <text evidence="3">The sequence shown here is derived from an EMBL/GenBank/DDBJ whole genome shotgun (WGS) entry which is preliminary data.</text>
</comment>
<reference evidence="3 4" key="1">
    <citation type="submission" date="2019-12" db="EMBL/GenBank/DDBJ databases">
        <title>Microbes associate with the intestines of laboratory mice.</title>
        <authorList>
            <person name="Navarre W."/>
            <person name="Wong E."/>
        </authorList>
    </citation>
    <scope>NUCLEOTIDE SEQUENCE [LARGE SCALE GENOMIC DNA]</scope>
    <source>
        <strain evidence="3 4">NM82_D38</strain>
    </source>
</reference>